<evidence type="ECO:0000313" key="1">
    <source>
        <dbReference type="EMBL" id="PIU41006.1"/>
    </source>
</evidence>
<protein>
    <submittedName>
        <fullName evidence="1">Uncharacterized protein</fullName>
    </submittedName>
</protein>
<sequence>MNIQEKAIARILFQNKINKANGQKFEDIFTSIMNYAEQGFQQIKPWGNIGDRKNDGYIKSKGVYFQVFAPEEIGKSYIDIRNLSASLTSGGLHYYFSRKRDAVYGCNRWKR</sequence>
<organism evidence="1 2">
    <name type="scientific">Candidatus Aquitaenariimonas noxiae</name>
    <dbReference type="NCBI Taxonomy" id="1974741"/>
    <lineage>
        <taxon>Bacteria</taxon>
        <taxon>Pseudomonadati</taxon>
        <taxon>Candidatus Omnitrophota</taxon>
        <taxon>Candidatus Aquitaenariimonas</taxon>
    </lineage>
</organism>
<accession>A0A2J0L176</accession>
<name>A0A2J0L176_9BACT</name>
<comment type="caution">
    <text evidence="1">The sequence shown here is derived from an EMBL/GenBank/DDBJ whole genome shotgun (WGS) entry which is preliminary data.</text>
</comment>
<dbReference type="AlphaFoldDB" id="A0A2J0L176"/>
<evidence type="ECO:0000313" key="2">
    <source>
        <dbReference type="Proteomes" id="UP000230052"/>
    </source>
</evidence>
<gene>
    <name evidence="1" type="ORF">COS99_07675</name>
</gene>
<dbReference type="Proteomes" id="UP000230052">
    <property type="component" value="Unassembled WGS sequence"/>
</dbReference>
<dbReference type="EMBL" id="PEWV01000073">
    <property type="protein sequence ID" value="PIU41006.1"/>
    <property type="molecule type" value="Genomic_DNA"/>
</dbReference>
<proteinExistence type="predicted"/>
<reference evidence="1 2" key="1">
    <citation type="submission" date="2017-09" db="EMBL/GenBank/DDBJ databases">
        <title>Depth-based differentiation of microbial function through sediment-hosted aquifers and enrichment of novel symbionts in the deep terrestrial subsurface.</title>
        <authorList>
            <person name="Probst A.J."/>
            <person name="Ladd B."/>
            <person name="Jarett J.K."/>
            <person name="Geller-Mcgrath D.E."/>
            <person name="Sieber C.M."/>
            <person name="Emerson J.B."/>
            <person name="Anantharaman K."/>
            <person name="Thomas B.C."/>
            <person name="Malmstrom R."/>
            <person name="Stieglmeier M."/>
            <person name="Klingl A."/>
            <person name="Woyke T."/>
            <person name="Ryan C.M."/>
            <person name="Banfield J.F."/>
        </authorList>
    </citation>
    <scope>NUCLEOTIDE SEQUENCE [LARGE SCALE GENOMIC DNA]</scope>
    <source>
        <strain evidence="1">CG07_land_8_20_14_0_80_42_15</strain>
    </source>
</reference>